<feature type="transmembrane region" description="Helical" evidence="8">
    <location>
        <begin position="181"/>
        <end position="199"/>
    </location>
</feature>
<evidence type="ECO:0000256" key="3">
    <source>
        <dbReference type="ARBA" id="ARBA00022692"/>
    </source>
</evidence>
<accession>A0A223RP94</accession>
<feature type="transmembrane region" description="Helical" evidence="8">
    <location>
        <begin position="81"/>
        <end position="97"/>
    </location>
</feature>
<evidence type="ECO:0000313" key="11">
    <source>
        <dbReference type="Proteomes" id="UP000215043"/>
    </source>
</evidence>
<evidence type="ECO:0000256" key="2">
    <source>
        <dbReference type="ARBA" id="ARBA00022475"/>
    </source>
</evidence>
<name>A0A223RP94_9ACTN</name>
<evidence type="ECO:0000313" key="10">
    <source>
        <dbReference type="EMBL" id="ASU77711.1"/>
    </source>
</evidence>
<dbReference type="KEGG" id="aey:CDG81_04600"/>
<feature type="transmembrane region" description="Helical" evidence="8">
    <location>
        <begin position="46"/>
        <end position="69"/>
    </location>
</feature>
<evidence type="ECO:0000259" key="9">
    <source>
        <dbReference type="SMART" id="SM00014"/>
    </source>
</evidence>
<dbReference type="Proteomes" id="UP000215043">
    <property type="component" value="Chromosome"/>
</dbReference>
<keyword evidence="4" id="KW-0378">Hydrolase</keyword>
<evidence type="ECO:0000256" key="6">
    <source>
        <dbReference type="ARBA" id="ARBA00023136"/>
    </source>
</evidence>
<dbReference type="SMART" id="SM00014">
    <property type="entry name" value="acidPPc"/>
    <property type="match status" value="1"/>
</dbReference>
<protein>
    <submittedName>
        <fullName evidence="10">Phosphatase PAP2 family protein</fullName>
    </submittedName>
</protein>
<evidence type="ECO:0000256" key="4">
    <source>
        <dbReference type="ARBA" id="ARBA00022801"/>
    </source>
</evidence>
<feature type="domain" description="Phosphatidic acid phosphatase type 2/haloperoxidase" evidence="9">
    <location>
        <begin position="84"/>
        <end position="194"/>
    </location>
</feature>
<dbReference type="GO" id="GO:0005886">
    <property type="term" value="C:plasma membrane"/>
    <property type="evidence" value="ECO:0007669"/>
    <property type="project" value="UniProtKB-SubCell"/>
</dbReference>
<feature type="compositionally biased region" description="Pro residues" evidence="7">
    <location>
        <begin position="230"/>
        <end position="251"/>
    </location>
</feature>
<dbReference type="AlphaFoldDB" id="A0A223RP94"/>
<proteinExistence type="predicted"/>
<keyword evidence="6 8" id="KW-0472">Membrane</keyword>
<keyword evidence="5 8" id="KW-1133">Transmembrane helix</keyword>
<dbReference type="OrthoDB" id="5243958at2"/>
<feature type="transmembrane region" description="Helical" evidence="8">
    <location>
        <begin position="134"/>
        <end position="150"/>
    </location>
</feature>
<keyword evidence="2" id="KW-1003">Cell membrane</keyword>
<comment type="subcellular location">
    <subcellularLocation>
        <location evidence="1">Cell membrane</location>
        <topology evidence="1">Multi-pass membrane protein</topology>
    </subcellularLocation>
</comment>
<dbReference type="PANTHER" id="PTHR14969:SF62">
    <property type="entry name" value="DECAPRENYLPHOSPHORYL-5-PHOSPHORIBOSE PHOSPHATASE RV3807C-RELATED"/>
    <property type="match status" value="1"/>
</dbReference>
<evidence type="ECO:0000256" key="8">
    <source>
        <dbReference type="SAM" id="Phobius"/>
    </source>
</evidence>
<reference evidence="10 11" key="1">
    <citation type="submission" date="2017-08" db="EMBL/GenBank/DDBJ databases">
        <title>The complete genome sequence of moderately halophilic actinomycete Actinopolyspora erythraea YIM 90600, the producer of novel erythromycin, novel actinopolysporins A-C and tubercidin.</title>
        <authorList>
            <person name="Yin M."/>
            <person name="Tang S."/>
        </authorList>
    </citation>
    <scope>NUCLEOTIDE SEQUENCE [LARGE SCALE GENOMIC DNA]</scope>
    <source>
        <strain evidence="10 11">YIM 90600</strain>
    </source>
</reference>
<dbReference type="PANTHER" id="PTHR14969">
    <property type="entry name" value="SPHINGOSINE-1-PHOSPHATE PHOSPHOHYDROLASE"/>
    <property type="match status" value="1"/>
</dbReference>
<dbReference type="RefSeq" id="WP_052428450.1">
    <property type="nucleotide sequence ID" value="NZ_CP022752.1"/>
</dbReference>
<dbReference type="GO" id="GO:0016787">
    <property type="term" value="F:hydrolase activity"/>
    <property type="evidence" value="ECO:0007669"/>
    <property type="project" value="UniProtKB-KW"/>
</dbReference>
<dbReference type="Pfam" id="PF01569">
    <property type="entry name" value="PAP2"/>
    <property type="match status" value="1"/>
</dbReference>
<evidence type="ECO:0000256" key="1">
    <source>
        <dbReference type="ARBA" id="ARBA00004651"/>
    </source>
</evidence>
<dbReference type="CDD" id="cd01610">
    <property type="entry name" value="PAP2_like"/>
    <property type="match status" value="1"/>
</dbReference>
<keyword evidence="3 8" id="KW-0812">Transmembrane</keyword>
<dbReference type="Gene3D" id="1.20.144.10">
    <property type="entry name" value="Phosphatidic acid phosphatase type 2/haloperoxidase"/>
    <property type="match status" value="1"/>
</dbReference>
<feature type="compositionally biased region" description="Basic and acidic residues" evidence="7">
    <location>
        <begin position="264"/>
        <end position="278"/>
    </location>
</feature>
<evidence type="ECO:0000256" key="5">
    <source>
        <dbReference type="ARBA" id="ARBA00022989"/>
    </source>
</evidence>
<sequence>MYETGPPDGLTTLTTNQAVSGVEDVPDISANWYLDIIEFANSTPDFVHLLAMLFTDGSLFVMAAVLAWAMWRARRLPARDMAFALLAPFGMIAAYLVNDTIKGFFEVGRPCRLLSDVNTIAACDPPGDWSFPSNHSAVAGATALAIVFAWRGLGVPALLVGVSTAASRVFVGAHFPHDVVVGFLVGASVVLVVMLLGAPPATRAVEKLREHPRTGRLLAAGARPEDGPVAPSPEVDPSPEPPTRPVEPPTQPIDLPTQPIAIRRTAERHRETRSHSTR</sequence>
<dbReference type="EMBL" id="CP022752">
    <property type="protein sequence ID" value="ASU77711.1"/>
    <property type="molecule type" value="Genomic_DNA"/>
</dbReference>
<organism evidence="10 11">
    <name type="scientific">Actinopolyspora erythraea</name>
    <dbReference type="NCBI Taxonomy" id="414996"/>
    <lineage>
        <taxon>Bacteria</taxon>
        <taxon>Bacillati</taxon>
        <taxon>Actinomycetota</taxon>
        <taxon>Actinomycetes</taxon>
        <taxon>Actinopolysporales</taxon>
        <taxon>Actinopolysporaceae</taxon>
        <taxon>Actinopolyspora</taxon>
    </lineage>
</organism>
<dbReference type="InterPro" id="IPR000326">
    <property type="entry name" value="PAP2/HPO"/>
</dbReference>
<feature type="region of interest" description="Disordered" evidence="7">
    <location>
        <begin position="218"/>
        <end position="278"/>
    </location>
</feature>
<dbReference type="InterPro" id="IPR036938">
    <property type="entry name" value="PAP2/HPO_sf"/>
</dbReference>
<evidence type="ECO:0000256" key="7">
    <source>
        <dbReference type="SAM" id="MobiDB-lite"/>
    </source>
</evidence>
<gene>
    <name evidence="10" type="ORF">CDG81_04600</name>
</gene>
<dbReference type="SUPFAM" id="SSF48317">
    <property type="entry name" value="Acid phosphatase/Vanadium-dependent haloperoxidase"/>
    <property type="match status" value="1"/>
</dbReference>